<dbReference type="AlphaFoldDB" id="D5AB76"/>
<organism evidence="1">
    <name type="scientific">Picea sitchensis</name>
    <name type="common">Sitka spruce</name>
    <name type="synonym">Pinus sitchensis</name>
    <dbReference type="NCBI Taxonomy" id="3332"/>
    <lineage>
        <taxon>Eukaryota</taxon>
        <taxon>Viridiplantae</taxon>
        <taxon>Streptophyta</taxon>
        <taxon>Embryophyta</taxon>
        <taxon>Tracheophyta</taxon>
        <taxon>Spermatophyta</taxon>
        <taxon>Pinopsida</taxon>
        <taxon>Pinidae</taxon>
        <taxon>Conifers I</taxon>
        <taxon>Pinales</taxon>
        <taxon>Pinaceae</taxon>
        <taxon>Picea</taxon>
    </lineage>
</organism>
<protein>
    <submittedName>
        <fullName evidence="1">Uncharacterized protein</fullName>
    </submittedName>
</protein>
<accession>D5AB76</accession>
<sequence>MGYQIVDVDPKDLRFTQTSIGSKFQSPYRHIFVERARENIEKGLMKSDEFPPIEVYKDEQGIMWSKDNRRLWVFRKAGLTSVSVKLLDSPFSRMPPAGPEREEMAAQDYFPEVRGGVHQVGITVHDYCADDDNSSIGILVRQLRSM</sequence>
<dbReference type="EMBL" id="BT123477">
    <property type="protein sequence ID" value="ADE76795.1"/>
    <property type="molecule type" value="mRNA"/>
</dbReference>
<name>D5AB76_PICSI</name>
<reference evidence="1" key="1">
    <citation type="submission" date="2010-04" db="EMBL/GenBank/DDBJ databases">
        <authorList>
            <person name="Reid K.E."/>
            <person name="Liao N."/>
            <person name="Chan S."/>
            <person name="Docking R."/>
            <person name="Taylor G."/>
            <person name="Moore R."/>
            <person name="Mayo M."/>
            <person name="Munro S."/>
            <person name="King J."/>
            <person name="Yanchuk A."/>
            <person name="Holt R."/>
            <person name="Jones S."/>
            <person name="Marra M."/>
            <person name="Ritland C.E."/>
            <person name="Ritland K."/>
            <person name="Bohlmann J."/>
        </authorList>
    </citation>
    <scope>NUCLEOTIDE SEQUENCE</scope>
    <source>
        <tissue evidence="1">Bud</tissue>
    </source>
</reference>
<proteinExistence type="evidence at transcript level"/>
<evidence type="ECO:0000313" key="1">
    <source>
        <dbReference type="EMBL" id="ADE76795.1"/>
    </source>
</evidence>